<dbReference type="AlphaFoldDB" id="A0AAJ8C188"/>
<protein>
    <submittedName>
        <fullName evidence="2">Uncharacterized protein</fullName>
    </submittedName>
</protein>
<gene>
    <name evidence="2" type="ORF">An09g03590</name>
</gene>
<reference evidence="2" key="2">
    <citation type="submission" date="2025-08" db="UniProtKB">
        <authorList>
            <consortium name="RefSeq"/>
        </authorList>
    </citation>
    <scope>IDENTIFICATION</scope>
</reference>
<feature type="non-terminal residue" evidence="2">
    <location>
        <position position="130"/>
    </location>
</feature>
<sequence length="130" mass="14488">MERNLHVPRNLLLPHIVYYPHLPPISTAKAEPGAVYSLAAADDWTWPNEAGLPPCVTWVAYRYGRCARWAWAWTWLSSWSLLIAGVMPVNTATAAAPAANITFNAPHRSRQSHTHTPRRSHPPPSIPLPV</sequence>
<dbReference type="GeneID" id="84592016"/>
<accession>A0AAJ8C188</accession>
<reference evidence="2" key="1">
    <citation type="submission" date="2025-02" db="EMBL/GenBank/DDBJ databases">
        <authorList>
            <consortium name="NCBI Genome Project"/>
        </authorList>
    </citation>
    <scope>NUCLEOTIDE SEQUENCE</scope>
</reference>
<dbReference type="KEGG" id="ang:An09g03590"/>
<feature type="region of interest" description="Disordered" evidence="1">
    <location>
        <begin position="106"/>
        <end position="130"/>
    </location>
</feature>
<name>A0AAJ8C188_ASPNG</name>
<organism evidence="2">
    <name type="scientific">Aspergillus niger</name>
    <dbReference type="NCBI Taxonomy" id="5061"/>
    <lineage>
        <taxon>Eukaryota</taxon>
        <taxon>Fungi</taxon>
        <taxon>Dikarya</taxon>
        <taxon>Ascomycota</taxon>
        <taxon>Pezizomycotina</taxon>
        <taxon>Eurotiomycetes</taxon>
        <taxon>Eurotiomycetidae</taxon>
        <taxon>Eurotiales</taxon>
        <taxon>Aspergillaceae</taxon>
        <taxon>Aspergillus</taxon>
        <taxon>Aspergillus subgen. Circumdati</taxon>
    </lineage>
</organism>
<proteinExistence type="predicted"/>
<evidence type="ECO:0000313" key="2">
    <source>
        <dbReference type="RefSeq" id="XP_059606266.1"/>
    </source>
</evidence>
<dbReference type="RefSeq" id="XP_059606266.1">
    <property type="nucleotide sequence ID" value="XM_059749733.1"/>
</dbReference>
<feature type="compositionally biased region" description="Basic residues" evidence="1">
    <location>
        <begin position="107"/>
        <end position="121"/>
    </location>
</feature>
<dbReference type="VEuPathDB" id="FungiDB:An09g03590"/>
<evidence type="ECO:0000256" key="1">
    <source>
        <dbReference type="SAM" id="MobiDB-lite"/>
    </source>
</evidence>